<dbReference type="STRING" id="6313.A0A0K0D5Q5"/>
<keyword evidence="1" id="KW-0812">Transmembrane</keyword>
<dbReference type="Proteomes" id="UP000035642">
    <property type="component" value="Unassembled WGS sequence"/>
</dbReference>
<accession>A0A0K0D5Q5</accession>
<keyword evidence="1" id="KW-0472">Membrane</keyword>
<dbReference type="WBParaSite" id="ACAC_0000540001-mRNA-1">
    <property type="protein sequence ID" value="ACAC_0000540001-mRNA-1"/>
    <property type="gene ID" value="ACAC_0000540001"/>
</dbReference>
<evidence type="ECO:0000313" key="2">
    <source>
        <dbReference type="Proteomes" id="UP000035642"/>
    </source>
</evidence>
<name>A0A0K0D5Q5_ANGCA</name>
<protein>
    <submittedName>
        <fullName evidence="3">Secreted protein</fullName>
    </submittedName>
</protein>
<feature type="transmembrane region" description="Helical" evidence="1">
    <location>
        <begin position="12"/>
        <end position="31"/>
    </location>
</feature>
<keyword evidence="2" id="KW-1185">Reference proteome</keyword>
<keyword evidence="1" id="KW-1133">Transmembrane helix</keyword>
<organism evidence="2 3">
    <name type="scientific">Angiostrongylus cantonensis</name>
    <name type="common">Rat lungworm</name>
    <dbReference type="NCBI Taxonomy" id="6313"/>
    <lineage>
        <taxon>Eukaryota</taxon>
        <taxon>Metazoa</taxon>
        <taxon>Ecdysozoa</taxon>
        <taxon>Nematoda</taxon>
        <taxon>Chromadorea</taxon>
        <taxon>Rhabditida</taxon>
        <taxon>Rhabditina</taxon>
        <taxon>Rhabditomorpha</taxon>
        <taxon>Strongyloidea</taxon>
        <taxon>Metastrongylidae</taxon>
        <taxon>Angiostrongylus</taxon>
    </lineage>
</organism>
<evidence type="ECO:0000313" key="3">
    <source>
        <dbReference type="WBParaSite" id="ACAC_0000540001-mRNA-1"/>
    </source>
</evidence>
<dbReference type="AlphaFoldDB" id="A0A0K0D5Q5"/>
<reference evidence="2" key="1">
    <citation type="submission" date="2012-09" db="EMBL/GenBank/DDBJ databases">
        <authorList>
            <person name="Martin A.A."/>
        </authorList>
    </citation>
    <scope>NUCLEOTIDE SEQUENCE</scope>
</reference>
<evidence type="ECO:0000256" key="1">
    <source>
        <dbReference type="SAM" id="Phobius"/>
    </source>
</evidence>
<sequence>MHELSKTGKICYYSLSGIRFTGICIILFLYICSLSNISTAFTLLGSRGIGDTPGLFVRREDHHRSCVKPFVSSTFDCKIAKHSVQRRVQWQQWIFLLIVAGTKNFWLT</sequence>
<proteinExistence type="predicted"/>
<reference evidence="3" key="2">
    <citation type="submission" date="2017-02" db="UniProtKB">
        <authorList>
            <consortium name="WormBaseParasite"/>
        </authorList>
    </citation>
    <scope>IDENTIFICATION</scope>
</reference>